<gene>
    <name evidence="1" type="ORF">Mesil_3489</name>
</gene>
<dbReference type="KEGG" id="msv:Mesil_3489"/>
<sequence>MALVFPPEPHLEPALRARGIAALPGGSLAVWARVFRLQQPTFFFAPGKDLHEARGVLALLGPPSTPG</sequence>
<dbReference type="RefSeq" id="WP_013159772.1">
    <property type="nucleotide sequence ID" value="NC_014213.1"/>
</dbReference>
<protein>
    <submittedName>
        <fullName evidence="1">Uncharacterized protein</fullName>
    </submittedName>
</protein>
<evidence type="ECO:0000313" key="2">
    <source>
        <dbReference type="Proteomes" id="UP000001916"/>
    </source>
</evidence>
<name>D7BJD7_ALLS1</name>
<geneLocation type="plasmid" evidence="1 2">
    <name>pMESIL01</name>
</geneLocation>
<dbReference type="AlphaFoldDB" id="D7BJD7"/>
<keyword evidence="1" id="KW-0614">Plasmid</keyword>
<reference evidence="1 2" key="1">
    <citation type="journal article" date="2010" name="Stand. Genomic Sci.">
        <title>Complete genome sequence of Meiothermus silvanus type strain (VI-R2).</title>
        <authorList>
            <person name="Sikorski J."/>
            <person name="Tindall B.J."/>
            <person name="Lowry S."/>
            <person name="Lucas S."/>
            <person name="Nolan M."/>
            <person name="Copeland A."/>
            <person name="Glavina Del Rio T."/>
            <person name="Tice H."/>
            <person name="Cheng J.F."/>
            <person name="Han C."/>
            <person name="Pitluck S."/>
            <person name="Liolios K."/>
            <person name="Ivanova N."/>
            <person name="Mavromatis K."/>
            <person name="Mikhailova N."/>
            <person name="Pati A."/>
            <person name="Goodwin L."/>
            <person name="Chen A."/>
            <person name="Palaniappan K."/>
            <person name="Land M."/>
            <person name="Hauser L."/>
            <person name="Chang Y.J."/>
            <person name="Jeffries C.D."/>
            <person name="Rohde M."/>
            <person name="Goker M."/>
            <person name="Woyke T."/>
            <person name="Bristow J."/>
            <person name="Eisen J.A."/>
            <person name="Markowitz V."/>
            <person name="Hugenholtz P."/>
            <person name="Kyrpides N.C."/>
            <person name="Klenk H.P."/>
            <person name="Lapidus A."/>
        </authorList>
    </citation>
    <scope>NUCLEOTIDE SEQUENCE [LARGE SCALE GENOMIC DNA]</scope>
    <source>
        <strain evidence="2">ATCC 700542 / DSM 9946 / VI-R2</strain>
        <plasmid evidence="2">Plasmid pMESIL01</plasmid>
    </source>
</reference>
<organism evidence="1 2">
    <name type="scientific">Allomeiothermus silvanus (strain ATCC 700542 / DSM 9946 / NBRC 106475 / NCIMB 13440 / VI-R2)</name>
    <name type="common">Thermus silvanus</name>
    <dbReference type="NCBI Taxonomy" id="526227"/>
    <lineage>
        <taxon>Bacteria</taxon>
        <taxon>Thermotogati</taxon>
        <taxon>Deinococcota</taxon>
        <taxon>Deinococci</taxon>
        <taxon>Thermales</taxon>
        <taxon>Thermaceae</taxon>
        <taxon>Allomeiothermus</taxon>
    </lineage>
</organism>
<evidence type="ECO:0000313" key="1">
    <source>
        <dbReference type="EMBL" id="ADH65293.1"/>
    </source>
</evidence>
<proteinExistence type="predicted"/>
<dbReference type="EMBL" id="CP002043">
    <property type="protein sequence ID" value="ADH65293.1"/>
    <property type="molecule type" value="Genomic_DNA"/>
</dbReference>
<keyword evidence="2" id="KW-1185">Reference proteome</keyword>
<accession>D7BJD7</accession>
<dbReference type="HOGENOM" id="CLU_2807437_0_0_0"/>
<dbReference type="Proteomes" id="UP000001916">
    <property type="component" value="Plasmid pMESIL01"/>
</dbReference>